<evidence type="ECO:0000313" key="8">
    <source>
        <dbReference type="Proteomes" id="UP001151529"/>
    </source>
</evidence>
<dbReference type="PANTHER" id="PTHR11932">
    <property type="entry name" value="CULLIN"/>
    <property type="match status" value="1"/>
</dbReference>
<evidence type="ECO:0000259" key="6">
    <source>
        <dbReference type="Pfam" id="PF00888"/>
    </source>
</evidence>
<name>A0A9Q0TBJ6_SALVM</name>
<feature type="domain" description="Cullin N-terminal" evidence="6">
    <location>
        <begin position="2"/>
        <end position="196"/>
    </location>
</feature>
<dbReference type="FunFam" id="1.20.1310.10:FF:000004">
    <property type="entry name" value="Cullin 4B"/>
    <property type="match status" value="1"/>
</dbReference>
<gene>
    <name evidence="7" type="ORF">OIU85_028071</name>
</gene>
<comment type="caution">
    <text evidence="7">The sequence shown here is derived from an EMBL/GenBank/DDBJ whole genome shotgun (WGS) entry which is preliminary data.</text>
</comment>
<keyword evidence="3" id="KW-1017">Isopeptide bond</keyword>
<dbReference type="SUPFAM" id="SSF74788">
    <property type="entry name" value="Cullin repeat-like"/>
    <property type="match status" value="1"/>
</dbReference>
<dbReference type="InterPro" id="IPR001373">
    <property type="entry name" value="Cullin_N"/>
</dbReference>
<proteinExistence type="inferred from homology"/>
<dbReference type="OrthoDB" id="27073at2759"/>
<evidence type="ECO:0000256" key="2">
    <source>
        <dbReference type="ARBA" id="ARBA00006019"/>
    </source>
</evidence>
<evidence type="ECO:0000256" key="5">
    <source>
        <dbReference type="ARBA" id="ARBA00022843"/>
    </source>
</evidence>
<dbReference type="Pfam" id="PF00888">
    <property type="entry name" value="Cullin"/>
    <property type="match status" value="1"/>
</dbReference>
<dbReference type="Proteomes" id="UP001151529">
    <property type="component" value="Chromosome 4"/>
</dbReference>
<dbReference type="InterPro" id="IPR045093">
    <property type="entry name" value="Cullin"/>
</dbReference>
<dbReference type="GO" id="GO:0031625">
    <property type="term" value="F:ubiquitin protein ligase binding"/>
    <property type="evidence" value="ECO:0007669"/>
    <property type="project" value="InterPro"/>
</dbReference>
<reference evidence="7" key="2">
    <citation type="journal article" date="2023" name="Int. J. Mol. Sci.">
        <title>De Novo Assembly and Annotation of 11 Diverse Shrub Willow (Salix) Genomes Reveals Novel Gene Organization in Sex-Linked Regions.</title>
        <authorList>
            <person name="Hyden B."/>
            <person name="Feng K."/>
            <person name="Yates T.B."/>
            <person name="Jawdy S."/>
            <person name="Cereghino C."/>
            <person name="Smart L.B."/>
            <person name="Muchero W."/>
        </authorList>
    </citation>
    <scope>NUCLEOTIDE SEQUENCE [LARGE SCALE GENOMIC DNA]</scope>
    <source>
        <tissue evidence="7">Shoot tip</tissue>
    </source>
</reference>
<dbReference type="GO" id="GO:0006511">
    <property type="term" value="P:ubiquitin-dependent protein catabolic process"/>
    <property type="evidence" value="ECO:0007669"/>
    <property type="project" value="InterPro"/>
</dbReference>
<keyword evidence="8" id="KW-1185">Reference proteome</keyword>
<dbReference type="InterPro" id="IPR016159">
    <property type="entry name" value="Cullin_repeat-like_dom_sf"/>
</dbReference>
<organism evidence="7 8">
    <name type="scientific">Salix viminalis</name>
    <name type="common">Common osier</name>
    <name type="synonym">Basket willow</name>
    <dbReference type="NCBI Taxonomy" id="40686"/>
    <lineage>
        <taxon>Eukaryota</taxon>
        <taxon>Viridiplantae</taxon>
        <taxon>Streptophyta</taxon>
        <taxon>Embryophyta</taxon>
        <taxon>Tracheophyta</taxon>
        <taxon>Spermatophyta</taxon>
        <taxon>Magnoliopsida</taxon>
        <taxon>eudicotyledons</taxon>
        <taxon>Gunneridae</taxon>
        <taxon>Pentapetalae</taxon>
        <taxon>rosids</taxon>
        <taxon>fabids</taxon>
        <taxon>Malpighiales</taxon>
        <taxon>Salicaceae</taxon>
        <taxon>Saliceae</taxon>
        <taxon>Salix</taxon>
    </lineage>
</organism>
<comment type="similarity">
    <text evidence="2">Belongs to the cullin family.</text>
</comment>
<comment type="pathway">
    <text evidence="1">Protein modification; protein ubiquitination.</text>
</comment>
<accession>A0A9Q0TBJ6</accession>
<keyword evidence="5" id="KW-0832">Ubl conjugation</keyword>
<dbReference type="EMBL" id="JAPFFL010000008">
    <property type="protein sequence ID" value="KAJ6707763.1"/>
    <property type="molecule type" value="Genomic_DNA"/>
</dbReference>
<evidence type="ECO:0000256" key="3">
    <source>
        <dbReference type="ARBA" id="ARBA00022499"/>
    </source>
</evidence>
<keyword evidence="4" id="KW-0833">Ubl conjugation pathway</keyword>
<evidence type="ECO:0000313" key="7">
    <source>
        <dbReference type="EMBL" id="KAJ6707763.1"/>
    </source>
</evidence>
<dbReference type="Gene3D" id="1.20.1310.10">
    <property type="entry name" value="Cullin Repeats"/>
    <property type="match status" value="2"/>
</dbReference>
<reference evidence="7" key="1">
    <citation type="submission" date="2022-11" db="EMBL/GenBank/DDBJ databases">
        <authorList>
            <person name="Hyden B.L."/>
            <person name="Feng K."/>
            <person name="Yates T."/>
            <person name="Jawdy S."/>
            <person name="Smart L.B."/>
            <person name="Muchero W."/>
        </authorList>
    </citation>
    <scope>NUCLEOTIDE SEQUENCE</scope>
    <source>
        <tissue evidence="7">Shoot tip</tissue>
    </source>
</reference>
<feature type="non-terminal residue" evidence="7">
    <location>
        <position position="197"/>
    </location>
</feature>
<evidence type="ECO:0000256" key="4">
    <source>
        <dbReference type="ARBA" id="ARBA00022786"/>
    </source>
</evidence>
<dbReference type="AlphaFoldDB" id="A0A9Q0TBJ6"/>
<feature type="non-terminal residue" evidence="7">
    <location>
        <position position="1"/>
    </location>
</feature>
<evidence type="ECO:0000256" key="1">
    <source>
        <dbReference type="ARBA" id="ARBA00004906"/>
    </source>
</evidence>
<dbReference type="FunFam" id="1.20.1310.10:FF:000001">
    <property type="entry name" value="Cullin 3"/>
    <property type="match status" value="1"/>
</dbReference>
<sequence>LGETVNRKPLGHLLKMFTSLGIYAESFEIPFLECTSEFYAAEGMTYMQQSDVPDYLKHVESRLNEEQDRCKIYLDISTKKPLIATAERQLLERHISAILDKGFMMLMDGHRIEDLKRIYSLFLRVNALESLRQALSMYIRRTGQGLVMDEEKDKDMVSSLLEFKASLDSIWEESFSKNEGFCITIKDAFEHLINLRQ</sequence>
<protein>
    <recommendedName>
        <fullName evidence="6">Cullin N-terminal domain-containing protein</fullName>
    </recommendedName>
</protein>